<organism evidence="1 2">
    <name type="scientific">Dactylosporangium maewongense</name>
    <dbReference type="NCBI Taxonomy" id="634393"/>
    <lineage>
        <taxon>Bacteria</taxon>
        <taxon>Bacillati</taxon>
        <taxon>Actinomycetota</taxon>
        <taxon>Actinomycetes</taxon>
        <taxon>Micromonosporales</taxon>
        <taxon>Micromonosporaceae</taxon>
        <taxon>Dactylosporangium</taxon>
    </lineage>
</organism>
<dbReference type="Gene3D" id="1.10.4080.10">
    <property type="entry name" value="ADP-ribosylation/Crystallin J1"/>
    <property type="match status" value="1"/>
</dbReference>
<protein>
    <submittedName>
        <fullName evidence="1">ADP-ribosylglycohydrolase family protein</fullName>
    </submittedName>
</protein>
<dbReference type="InterPro" id="IPR036705">
    <property type="entry name" value="Ribosyl_crysJ1_sf"/>
</dbReference>
<accession>A0ABN1ZJ52</accession>
<keyword evidence="2" id="KW-1185">Reference proteome</keyword>
<reference evidence="1 2" key="1">
    <citation type="journal article" date="2019" name="Int. J. Syst. Evol. Microbiol.">
        <title>The Global Catalogue of Microorganisms (GCM) 10K type strain sequencing project: providing services to taxonomists for standard genome sequencing and annotation.</title>
        <authorList>
            <consortium name="The Broad Institute Genomics Platform"/>
            <consortium name="The Broad Institute Genome Sequencing Center for Infectious Disease"/>
            <person name="Wu L."/>
            <person name="Ma J."/>
        </authorList>
    </citation>
    <scope>NUCLEOTIDE SEQUENCE [LARGE SCALE GENOMIC DNA]</scope>
    <source>
        <strain evidence="1 2">JCM 15933</strain>
    </source>
</reference>
<dbReference type="SUPFAM" id="SSF101478">
    <property type="entry name" value="ADP-ribosylglycohydrolase"/>
    <property type="match status" value="1"/>
</dbReference>
<dbReference type="PANTHER" id="PTHR16222">
    <property type="entry name" value="ADP-RIBOSYLGLYCOHYDROLASE"/>
    <property type="match status" value="1"/>
</dbReference>
<dbReference type="InterPro" id="IPR050792">
    <property type="entry name" value="ADP-ribosylglycohydrolase"/>
</dbReference>
<proteinExistence type="predicted"/>
<gene>
    <name evidence="1" type="ORF">GCM10009827_002970</name>
</gene>
<sequence>MVRFALTERVRLGLVDDSLAGLSVGDALGAQFFMVGRSVGDLVAGRVPDGPWEWTDDTHMACSVVTELRDGPAIDQDRLATRFSLRYESHRGYGAGAATVLHEIREGVPWREAARRAFGEQGSLGNGGAMRVAPVGAYHADRPARAAEQAARAAEITHAHPEGVAGAVVVAVAAAHAAASRLGGMRPEPKAFLELLRPHTPDGAVERGLTKAGRLIGRTAQEAAYELGNGSRVTAQDTVPFTVWVAATHLDDYPAAVTACVVAGGDIDTTAAIAGGIVAAYTGVGERTETGAGVPRPWIDAREPLPDWAC</sequence>
<comment type="caution">
    <text evidence="1">The sequence shown here is derived from an EMBL/GenBank/DDBJ whole genome shotgun (WGS) entry which is preliminary data.</text>
</comment>
<dbReference type="Pfam" id="PF03747">
    <property type="entry name" value="ADP_ribosyl_GH"/>
    <property type="match status" value="1"/>
</dbReference>
<evidence type="ECO:0000313" key="2">
    <source>
        <dbReference type="Proteomes" id="UP001501470"/>
    </source>
</evidence>
<name>A0ABN1ZJ52_9ACTN</name>
<dbReference type="InterPro" id="IPR005502">
    <property type="entry name" value="Ribosyl_crysJ1"/>
</dbReference>
<dbReference type="EMBL" id="BAAAQD010000001">
    <property type="protein sequence ID" value="GAA1499710.1"/>
    <property type="molecule type" value="Genomic_DNA"/>
</dbReference>
<dbReference type="Proteomes" id="UP001501470">
    <property type="component" value="Unassembled WGS sequence"/>
</dbReference>
<dbReference type="PANTHER" id="PTHR16222:SF12">
    <property type="entry name" value="ADP-RIBOSYLGLYCOHYDROLASE-RELATED"/>
    <property type="match status" value="1"/>
</dbReference>
<evidence type="ECO:0000313" key="1">
    <source>
        <dbReference type="EMBL" id="GAA1499710.1"/>
    </source>
</evidence>